<dbReference type="EMBL" id="KB296055">
    <property type="protein sequence ID" value="ELU12331.1"/>
    <property type="molecule type" value="Genomic_DNA"/>
</dbReference>
<dbReference type="SUPFAM" id="SSF103473">
    <property type="entry name" value="MFS general substrate transporter"/>
    <property type="match status" value="1"/>
</dbReference>
<evidence type="ECO:0000256" key="1">
    <source>
        <dbReference type="ARBA" id="ARBA00004141"/>
    </source>
</evidence>
<dbReference type="OrthoDB" id="3639251at2759"/>
<proteinExistence type="predicted"/>
<evidence type="ECO:0000256" key="4">
    <source>
        <dbReference type="ARBA" id="ARBA00023136"/>
    </source>
</evidence>
<dbReference type="OMA" id="IGWMVER"/>
<dbReference type="Pfam" id="PF07690">
    <property type="entry name" value="MFS_1"/>
    <property type="match status" value="1"/>
</dbReference>
<evidence type="ECO:0000313" key="6">
    <source>
        <dbReference type="EMBL" id="ELU12331.1"/>
    </source>
</evidence>
<reference evidence="6 8" key="2">
    <citation type="journal article" date="2013" name="Nature">
        <title>Insights into bilaterian evolution from three spiralian genomes.</title>
        <authorList>
            <person name="Simakov O."/>
            <person name="Marletaz F."/>
            <person name="Cho S.J."/>
            <person name="Edsinger-Gonzales E."/>
            <person name="Havlak P."/>
            <person name="Hellsten U."/>
            <person name="Kuo D.H."/>
            <person name="Larsson T."/>
            <person name="Lv J."/>
            <person name="Arendt D."/>
            <person name="Savage R."/>
            <person name="Osoegawa K."/>
            <person name="de Jong P."/>
            <person name="Grimwood J."/>
            <person name="Chapman J.A."/>
            <person name="Shapiro H."/>
            <person name="Aerts A."/>
            <person name="Otillar R.P."/>
            <person name="Terry A.Y."/>
            <person name="Boore J.L."/>
            <person name="Grigoriev I.V."/>
            <person name="Lindberg D.R."/>
            <person name="Seaver E.C."/>
            <person name="Weisblat D.A."/>
            <person name="Putnam N.H."/>
            <person name="Rokhsar D.S."/>
        </authorList>
    </citation>
    <scope>NUCLEOTIDE SEQUENCE</scope>
    <source>
        <strain evidence="6 8">I ESC-2004</strain>
    </source>
</reference>
<accession>R7V7H8</accession>
<keyword evidence="3 5" id="KW-1133">Transmembrane helix</keyword>
<dbReference type="PANTHER" id="PTHR43184">
    <property type="entry name" value="MAJOR FACILITATOR SUPERFAMILY TRANSPORTER 16, ISOFORM B"/>
    <property type="match status" value="1"/>
</dbReference>
<dbReference type="STRING" id="283909.R7V7H8"/>
<evidence type="ECO:0000256" key="2">
    <source>
        <dbReference type="ARBA" id="ARBA00022692"/>
    </source>
</evidence>
<reference evidence="7" key="3">
    <citation type="submission" date="2015-06" db="UniProtKB">
        <authorList>
            <consortium name="EnsemblMetazoa"/>
        </authorList>
    </citation>
    <scope>IDENTIFICATION</scope>
</reference>
<dbReference type="HOGENOM" id="CLU_1455744_0_0_1"/>
<evidence type="ECO:0000256" key="3">
    <source>
        <dbReference type="ARBA" id="ARBA00022989"/>
    </source>
</evidence>
<dbReference type="InterPro" id="IPR011701">
    <property type="entry name" value="MFS"/>
</dbReference>
<sequence>MLHSQLGGPRVNKFENHWFNRSNMLQYSQLEAGWLSTAFEIGGMLGTVAASSILIPFFKERTLSILCALIGFSVFTFLIFASSSHFSSLGLIFILALCGALNCAPDALLAGSVPTEIGESFGRESGAGVTGFVNGFGSLGAVLEGPLIAYIFSNYGWNSLSYAMSILSLVAFVLVCRVRSVLSQDL</sequence>
<feature type="transmembrane region" description="Helical" evidence="5">
    <location>
        <begin position="159"/>
        <end position="178"/>
    </location>
</feature>
<dbReference type="GO" id="GO:0022857">
    <property type="term" value="F:transmembrane transporter activity"/>
    <property type="evidence" value="ECO:0007669"/>
    <property type="project" value="InterPro"/>
</dbReference>
<protein>
    <recommendedName>
        <fullName evidence="9">Major facilitator superfamily (MFS) profile domain-containing protein</fullName>
    </recommendedName>
</protein>
<feature type="transmembrane region" description="Helical" evidence="5">
    <location>
        <begin position="62"/>
        <end position="83"/>
    </location>
</feature>
<evidence type="ECO:0008006" key="9">
    <source>
        <dbReference type="Google" id="ProtNLM"/>
    </source>
</evidence>
<dbReference type="Proteomes" id="UP000014760">
    <property type="component" value="Unassembled WGS sequence"/>
</dbReference>
<feature type="transmembrane region" description="Helical" evidence="5">
    <location>
        <begin position="131"/>
        <end position="153"/>
    </location>
</feature>
<evidence type="ECO:0000313" key="7">
    <source>
        <dbReference type="EnsemblMetazoa" id="CapteP189474"/>
    </source>
</evidence>
<reference evidence="8" key="1">
    <citation type="submission" date="2012-12" db="EMBL/GenBank/DDBJ databases">
        <authorList>
            <person name="Hellsten U."/>
            <person name="Grimwood J."/>
            <person name="Chapman J.A."/>
            <person name="Shapiro H."/>
            <person name="Aerts A."/>
            <person name="Otillar R.P."/>
            <person name="Terry A.Y."/>
            <person name="Boore J.L."/>
            <person name="Simakov O."/>
            <person name="Marletaz F."/>
            <person name="Cho S.-J."/>
            <person name="Edsinger-Gonzales E."/>
            <person name="Havlak P."/>
            <person name="Kuo D.-H."/>
            <person name="Larsson T."/>
            <person name="Lv J."/>
            <person name="Arendt D."/>
            <person name="Savage R."/>
            <person name="Osoegawa K."/>
            <person name="de Jong P."/>
            <person name="Lindberg D.R."/>
            <person name="Seaver E.C."/>
            <person name="Weisblat D.A."/>
            <person name="Putnam N.H."/>
            <person name="Grigoriev I.V."/>
            <person name="Rokhsar D.S."/>
        </authorList>
    </citation>
    <scope>NUCLEOTIDE SEQUENCE</scope>
    <source>
        <strain evidence="8">I ESC-2004</strain>
    </source>
</reference>
<feature type="transmembrane region" description="Helical" evidence="5">
    <location>
        <begin position="89"/>
        <end position="110"/>
    </location>
</feature>
<dbReference type="PANTHER" id="PTHR43184:SF30">
    <property type="entry name" value="MFS DOMAIN-CONTAINING PROTEIN"/>
    <property type="match status" value="1"/>
</dbReference>
<name>R7V7H8_CAPTE</name>
<gene>
    <name evidence="6" type="ORF">CAPTEDRAFT_189474</name>
</gene>
<keyword evidence="2 5" id="KW-0812">Transmembrane</keyword>
<dbReference type="EnsemblMetazoa" id="CapteT189474">
    <property type="protein sequence ID" value="CapteP189474"/>
    <property type="gene ID" value="CapteG189474"/>
</dbReference>
<feature type="transmembrane region" description="Helical" evidence="5">
    <location>
        <begin position="32"/>
        <end position="55"/>
    </location>
</feature>
<dbReference type="EMBL" id="AMQN01005448">
    <property type="status" value="NOT_ANNOTATED_CDS"/>
    <property type="molecule type" value="Genomic_DNA"/>
</dbReference>
<keyword evidence="8" id="KW-1185">Reference proteome</keyword>
<evidence type="ECO:0000256" key="5">
    <source>
        <dbReference type="SAM" id="Phobius"/>
    </source>
</evidence>
<comment type="subcellular location">
    <subcellularLocation>
        <location evidence="1">Membrane</location>
        <topology evidence="1">Multi-pass membrane protein</topology>
    </subcellularLocation>
</comment>
<dbReference type="AlphaFoldDB" id="R7V7H8"/>
<evidence type="ECO:0000313" key="8">
    <source>
        <dbReference type="Proteomes" id="UP000014760"/>
    </source>
</evidence>
<keyword evidence="4 5" id="KW-0472">Membrane</keyword>
<dbReference type="InterPro" id="IPR036259">
    <property type="entry name" value="MFS_trans_sf"/>
</dbReference>
<dbReference type="Gene3D" id="1.20.1250.20">
    <property type="entry name" value="MFS general substrate transporter like domains"/>
    <property type="match status" value="1"/>
</dbReference>
<dbReference type="GO" id="GO:0016020">
    <property type="term" value="C:membrane"/>
    <property type="evidence" value="ECO:0007669"/>
    <property type="project" value="UniProtKB-SubCell"/>
</dbReference>
<organism evidence="6">
    <name type="scientific">Capitella teleta</name>
    <name type="common">Polychaete worm</name>
    <dbReference type="NCBI Taxonomy" id="283909"/>
    <lineage>
        <taxon>Eukaryota</taxon>
        <taxon>Metazoa</taxon>
        <taxon>Spiralia</taxon>
        <taxon>Lophotrochozoa</taxon>
        <taxon>Annelida</taxon>
        <taxon>Polychaeta</taxon>
        <taxon>Sedentaria</taxon>
        <taxon>Scolecida</taxon>
        <taxon>Capitellidae</taxon>
        <taxon>Capitella</taxon>
    </lineage>
</organism>